<dbReference type="CDD" id="cd05154">
    <property type="entry name" value="ACAD10_11_N-like"/>
    <property type="match status" value="1"/>
</dbReference>
<accession>A0AAJ0BVR5</accession>
<gene>
    <name evidence="2" type="ORF">QBC33DRAFT_580697</name>
</gene>
<dbReference type="PANTHER" id="PTHR47829">
    <property type="entry name" value="HYDROLASE, PUTATIVE (AFU_ORTHOLOGUE AFUA_1G12880)-RELATED"/>
    <property type="match status" value="1"/>
</dbReference>
<comment type="caution">
    <text evidence="2">The sequence shown here is derived from an EMBL/GenBank/DDBJ whole genome shotgun (WGS) entry which is preliminary data.</text>
</comment>
<dbReference type="GeneID" id="85314402"/>
<keyword evidence="2" id="KW-0418">Kinase</keyword>
<organism evidence="2 3">
    <name type="scientific">Phialemonium atrogriseum</name>
    <dbReference type="NCBI Taxonomy" id="1093897"/>
    <lineage>
        <taxon>Eukaryota</taxon>
        <taxon>Fungi</taxon>
        <taxon>Dikarya</taxon>
        <taxon>Ascomycota</taxon>
        <taxon>Pezizomycotina</taxon>
        <taxon>Sordariomycetes</taxon>
        <taxon>Sordariomycetidae</taxon>
        <taxon>Cephalothecales</taxon>
        <taxon>Cephalothecaceae</taxon>
        <taxon>Phialemonium</taxon>
    </lineage>
</organism>
<dbReference type="InterPro" id="IPR041726">
    <property type="entry name" value="ACAD10_11_N"/>
</dbReference>
<evidence type="ECO:0000313" key="2">
    <source>
        <dbReference type="EMBL" id="KAK1763984.1"/>
    </source>
</evidence>
<name>A0AAJ0BVR5_9PEZI</name>
<dbReference type="Pfam" id="PF01636">
    <property type="entry name" value="APH"/>
    <property type="match status" value="1"/>
</dbReference>
<keyword evidence="2" id="KW-0808">Transferase</keyword>
<dbReference type="GO" id="GO:0016301">
    <property type="term" value="F:kinase activity"/>
    <property type="evidence" value="ECO:0007669"/>
    <property type="project" value="UniProtKB-KW"/>
</dbReference>
<dbReference type="InterPro" id="IPR002575">
    <property type="entry name" value="Aminoglycoside_PTrfase"/>
</dbReference>
<dbReference type="InterPro" id="IPR011009">
    <property type="entry name" value="Kinase-like_dom_sf"/>
</dbReference>
<keyword evidence="3" id="KW-1185">Reference proteome</keyword>
<proteinExistence type="predicted"/>
<dbReference type="Gene3D" id="3.30.200.20">
    <property type="entry name" value="Phosphorylase Kinase, domain 1"/>
    <property type="match status" value="1"/>
</dbReference>
<dbReference type="InterPro" id="IPR052898">
    <property type="entry name" value="ACAD10-like"/>
</dbReference>
<dbReference type="Gene3D" id="3.90.1200.10">
    <property type="match status" value="1"/>
</dbReference>
<dbReference type="RefSeq" id="XP_060280197.1">
    <property type="nucleotide sequence ID" value="XM_060431215.1"/>
</dbReference>
<evidence type="ECO:0000259" key="1">
    <source>
        <dbReference type="Pfam" id="PF01636"/>
    </source>
</evidence>
<dbReference type="SUPFAM" id="SSF56112">
    <property type="entry name" value="Protein kinase-like (PK-like)"/>
    <property type="match status" value="1"/>
</dbReference>
<dbReference type="AlphaFoldDB" id="A0AAJ0BVR5"/>
<dbReference type="PANTHER" id="PTHR47829:SF1">
    <property type="entry name" value="HAD FAMILY PHOSPHATASE"/>
    <property type="match status" value="1"/>
</dbReference>
<feature type="domain" description="Aminoglycoside phosphotransferase" evidence="1">
    <location>
        <begin position="31"/>
        <end position="262"/>
    </location>
</feature>
<reference evidence="2" key="1">
    <citation type="submission" date="2023-06" db="EMBL/GenBank/DDBJ databases">
        <title>Genome-scale phylogeny and comparative genomics of the fungal order Sordariales.</title>
        <authorList>
            <consortium name="Lawrence Berkeley National Laboratory"/>
            <person name="Hensen N."/>
            <person name="Bonometti L."/>
            <person name="Westerberg I."/>
            <person name="Brannstrom I.O."/>
            <person name="Guillou S."/>
            <person name="Cros-Aarteil S."/>
            <person name="Calhoun S."/>
            <person name="Haridas S."/>
            <person name="Kuo A."/>
            <person name="Mondo S."/>
            <person name="Pangilinan J."/>
            <person name="Riley R."/>
            <person name="Labutti K."/>
            <person name="Andreopoulos B."/>
            <person name="Lipzen A."/>
            <person name="Chen C."/>
            <person name="Yanf M."/>
            <person name="Daum C."/>
            <person name="Ng V."/>
            <person name="Clum A."/>
            <person name="Steindorff A."/>
            <person name="Ohm R."/>
            <person name="Martin F."/>
            <person name="Silar P."/>
            <person name="Natvig D."/>
            <person name="Lalanne C."/>
            <person name="Gautier V."/>
            <person name="Ament-Velasquez S.L."/>
            <person name="Kruys A."/>
            <person name="Hutchinson M.I."/>
            <person name="Powell A.J."/>
            <person name="Barry K."/>
            <person name="Miller A.N."/>
            <person name="Grigoriev I.V."/>
            <person name="Debuchy R."/>
            <person name="Gladieux P."/>
            <person name="Thoren M.H."/>
            <person name="Johannesson H."/>
        </authorList>
    </citation>
    <scope>NUCLEOTIDE SEQUENCE</scope>
    <source>
        <strain evidence="2">8032-3</strain>
    </source>
</reference>
<evidence type="ECO:0000313" key="3">
    <source>
        <dbReference type="Proteomes" id="UP001244011"/>
    </source>
</evidence>
<protein>
    <submittedName>
        <fullName evidence="2">Kinase-like domain-containing protein</fullName>
    </submittedName>
</protein>
<dbReference type="EMBL" id="MU839023">
    <property type="protein sequence ID" value="KAK1763984.1"/>
    <property type="molecule type" value="Genomic_DNA"/>
</dbReference>
<dbReference type="Proteomes" id="UP001244011">
    <property type="component" value="Unassembled WGS sequence"/>
</dbReference>
<sequence>MAGNVRQPIDISALSEYVRENVPLIKLPISLKQFSHGQSNPTYEVTSSVGSRFVLRKKPPGSSLSKSAHRIEREYQVIQALEHTDVPVPKTYCFCEDPSVIGSPFYIMEFLDGRIFEDPWLPDLTSAERTTIWKEAVRTLRKVHSVHLSDIGLGGWKKPASFYSRQLKSLGRVSDAQARTIHPSTGQEVGQLPHYDELVSFFATQRFQPADRRTLVHGDFKLDNLVFHKTKPEVIGILDWEMATEGHALSDLVNLTSPFLWTAGQVPLLTELALTDDLKELQAKCSAGDIPGLPGFDQCRVWYKDGAGSDIGGQEDIDWAVAFSNFRTAVVMQGIAARFVNGQASGVKAKEFASQTVPYALWAQARVQMIKQKREQPLGKL</sequence>